<gene>
    <name evidence="1" type="ORF">O6H91_04G028100</name>
</gene>
<comment type="caution">
    <text evidence="1">The sequence shown here is derived from an EMBL/GenBank/DDBJ whole genome shotgun (WGS) entry which is preliminary data.</text>
</comment>
<keyword evidence="2" id="KW-1185">Reference proteome</keyword>
<proteinExistence type="predicted"/>
<evidence type="ECO:0000313" key="1">
    <source>
        <dbReference type="EMBL" id="KAJ7558203.1"/>
    </source>
</evidence>
<dbReference type="Proteomes" id="UP001162992">
    <property type="component" value="Chromosome 4"/>
</dbReference>
<name>A0ACC2DVP8_DIPCM</name>
<protein>
    <submittedName>
        <fullName evidence="1">Uncharacterized protein</fullName>
    </submittedName>
</protein>
<organism evidence="1 2">
    <name type="scientific">Diphasiastrum complanatum</name>
    <name type="common">Issler's clubmoss</name>
    <name type="synonym">Lycopodium complanatum</name>
    <dbReference type="NCBI Taxonomy" id="34168"/>
    <lineage>
        <taxon>Eukaryota</taxon>
        <taxon>Viridiplantae</taxon>
        <taxon>Streptophyta</taxon>
        <taxon>Embryophyta</taxon>
        <taxon>Tracheophyta</taxon>
        <taxon>Lycopodiopsida</taxon>
        <taxon>Lycopodiales</taxon>
        <taxon>Lycopodiaceae</taxon>
        <taxon>Lycopodioideae</taxon>
        <taxon>Diphasiastrum</taxon>
    </lineage>
</organism>
<dbReference type="EMBL" id="CM055095">
    <property type="protein sequence ID" value="KAJ7558203.1"/>
    <property type="molecule type" value="Genomic_DNA"/>
</dbReference>
<sequence length="133" mass="14753">MLFVMKNLQIVRNLSGGKSCSEDTVEPNARKSQLEGAQVLSICCQASKTSSHSREDMSTTCGTGTDLRSNHAASERQLHKILRNKLKVIESCDRELNQHILESGPIDFTLDPRCTKCPNFGVLSSNILRLVYT</sequence>
<accession>A0ACC2DVP8</accession>
<evidence type="ECO:0000313" key="2">
    <source>
        <dbReference type="Proteomes" id="UP001162992"/>
    </source>
</evidence>
<reference evidence="2" key="1">
    <citation type="journal article" date="2024" name="Proc. Natl. Acad. Sci. U.S.A.">
        <title>Extraordinary preservation of gene collinearity over three hundred million years revealed in homosporous lycophytes.</title>
        <authorList>
            <person name="Li C."/>
            <person name="Wickell D."/>
            <person name="Kuo L.Y."/>
            <person name="Chen X."/>
            <person name="Nie B."/>
            <person name="Liao X."/>
            <person name="Peng D."/>
            <person name="Ji J."/>
            <person name="Jenkins J."/>
            <person name="Williams M."/>
            <person name="Shu S."/>
            <person name="Plott C."/>
            <person name="Barry K."/>
            <person name="Rajasekar S."/>
            <person name="Grimwood J."/>
            <person name="Han X."/>
            <person name="Sun S."/>
            <person name="Hou Z."/>
            <person name="He W."/>
            <person name="Dai G."/>
            <person name="Sun C."/>
            <person name="Schmutz J."/>
            <person name="Leebens-Mack J.H."/>
            <person name="Li F.W."/>
            <person name="Wang L."/>
        </authorList>
    </citation>
    <scope>NUCLEOTIDE SEQUENCE [LARGE SCALE GENOMIC DNA]</scope>
    <source>
        <strain evidence="2">cv. PW_Plant_1</strain>
    </source>
</reference>